<comment type="caution">
    <text evidence="5">Lacks conserved residue(s) required for the propagation of feature annotation.</text>
</comment>
<dbReference type="RefSeq" id="WP_244889363.1">
    <property type="nucleotide sequence ID" value="NZ_FRAW01000019.1"/>
</dbReference>
<evidence type="ECO:0000313" key="7">
    <source>
        <dbReference type="EMBL" id="SHK81885.1"/>
    </source>
</evidence>
<comment type="catalytic activity">
    <reaction evidence="5">
        <text>a quinone + NADH + 5 H(+)(in) = a quinol + NAD(+) + 4 H(+)(out)</text>
        <dbReference type="Rhea" id="RHEA:57888"/>
        <dbReference type="ChEBI" id="CHEBI:15378"/>
        <dbReference type="ChEBI" id="CHEBI:24646"/>
        <dbReference type="ChEBI" id="CHEBI:57540"/>
        <dbReference type="ChEBI" id="CHEBI:57945"/>
        <dbReference type="ChEBI" id="CHEBI:132124"/>
    </reaction>
</comment>
<protein>
    <recommendedName>
        <fullName evidence="5">NADH-quinone oxidoreductase subunit H</fullName>
        <ecNumber evidence="5">7.1.1.-</ecNumber>
    </recommendedName>
    <alternativeName>
        <fullName evidence="5">NADH dehydrogenase I subunit H</fullName>
    </alternativeName>
    <alternativeName>
        <fullName evidence="5">NDH-1 subunit H</fullName>
    </alternativeName>
</protein>
<keyword evidence="5" id="KW-1003">Cell membrane</keyword>
<keyword evidence="8" id="KW-1185">Reference proteome</keyword>
<keyword evidence="5" id="KW-1278">Translocase</keyword>
<feature type="transmembrane region" description="Helical" evidence="5">
    <location>
        <begin position="430"/>
        <end position="450"/>
    </location>
</feature>
<gene>
    <name evidence="5" type="primary">nuoH</name>
    <name evidence="7" type="ORF">SAMN05720469_1198</name>
</gene>
<keyword evidence="5" id="KW-0830">Ubiquinone</keyword>
<dbReference type="Pfam" id="PF00146">
    <property type="entry name" value="NADHdh"/>
    <property type="match status" value="2"/>
</dbReference>
<dbReference type="EC" id="7.1.1.-" evidence="5"/>
<feature type="transmembrane region" description="Helical" evidence="5">
    <location>
        <begin position="267"/>
        <end position="287"/>
    </location>
</feature>
<feature type="transmembrane region" description="Helical" evidence="5">
    <location>
        <begin position="380"/>
        <end position="409"/>
    </location>
</feature>
<dbReference type="GO" id="GO:0003954">
    <property type="term" value="F:NADH dehydrogenase activity"/>
    <property type="evidence" value="ECO:0007669"/>
    <property type="project" value="TreeGrafter"/>
</dbReference>
<dbReference type="HAMAP" id="MF_01350">
    <property type="entry name" value="NDH1_NuoH"/>
    <property type="match status" value="1"/>
</dbReference>
<evidence type="ECO:0000313" key="8">
    <source>
        <dbReference type="Proteomes" id="UP000184275"/>
    </source>
</evidence>
<feature type="transmembrane region" description="Helical" evidence="5">
    <location>
        <begin position="140"/>
        <end position="161"/>
    </location>
</feature>
<evidence type="ECO:0000256" key="5">
    <source>
        <dbReference type="HAMAP-Rule" id="MF_01350"/>
    </source>
</evidence>
<keyword evidence="5 6" id="KW-0520">NAD</keyword>
<keyword evidence="5" id="KW-0874">Quinone</keyword>
<organism evidence="7 8">
    <name type="scientific">Fibrobacter intestinalis</name>
    <dbReference type="NCBI Taxonomy" id="28122"/>
    <lineage>
        <taxon>Bacteria</taxon>
        <taxon>Pseudomonadati</taxon>
        <taxon>Fibrobacterota</taxon>
        <taxon>Fibrobacteria</taxon>
        <taxon>Fibrobacterales</taxon>
        <taxon>Fibrobacteraceae</taxon>
        <taxon>Fibrobacter</taxon>
    </lineage>
</organism>
<dbReference type="PANTHER" id="PTHR11432">
    <property type="entry name" value="NADH DEHYDROGENASE SUBUNIT 1"/>
    <property type="match status" value="1"/>
</dbReference>
<evidence type="ECO:0000256" key="3">
    <source>
        <dbReference type="ARBA" id="ARBA00022989"/>
    </source>
</evidence>
<dbReference type="Proteomes" id="UP000184275">
    <property type="component" value="Unassembled WGS sequence"/>
</dbReference>
<keyword evidence="3 5" id="KW-1133">Transmembrane helix</keyword>
<feature type="transmembrane region" description="Helical" evidence="5">
    <location>
        <begin position="92"/>
        <end position="116"/>
    </location>
</feature>
<dbReference type="PANTHER" id="PTHR11432:SF3">
    <property type="entry name" value="NADH-UBIQUINONE OXIDOREDUCTASE CHAIN 1"/>
    <property type="match status" value="1"/>
</dbReference>
<evidence type="ECO:0000256" key="1">
    <source>
        <dbReference type="ARBA" id="ARBA00004141"/>
    </source>
</evidence>
<feature type="transmembrane region" description="Helical" evidence="5">
    <location>
        <begin position="210"/>
        <end position="230"/>
    </location>
</feature>
<dbReference type="GO" id="GO:0016655">
    <property type="term" value="F:oxidoreductase activity, acting on NAD(P)H, quinone or similar compound as acceptor"/>
    <property type="evidence" value="ECO:0007669"/>
    <property type="project" value="UniProtKB-UniRule"/>
</dbReference>
<evidence type="ECO:0000256" key="2">
    <source>
        <dbReference type="ARBA" id="ARBA00022692"/>
    </source>
</evidence>
<comment type="subunit">
    <text evidence="5">NDH-1 is composed of 14 different subunits. Subunits NuoA, H, J, K, L, M, N constitute the membrane sector of the complex.</text>
</comment>
<dbReference type="GO" id="GO:0048038">
    <property type="term" value="F:quinone binding"/>
    <property type="evidence" value="ECO:0007669"/>
    <property type="project" value="UniProtKB-KW"/>
</dbReference>
<keyword evidence="2 5" id="KW-0812">Transmembrane</keyword>
<dbReference type="EMBL" id="FRAW01000019">
    <property type="protein sequence ID" value="SHK81885.1"/>
    <property type="molecule type" value="Genomic_DNA"/>
</dbReference>
<evidence type="ECO:0000256" key="6">
    <source>
        <dbReference type="RuleBase" id="RU000471"/>
    </source>
</evidence>
<comment type="subcellular location">
    <subcellularLocation>
        <location evidence="5 6">Cell membrane</location>
        <topology evidence="5 6">Multi-pass membrane protein</topology>
    </subcellularLocation>
    <subcellularLocation>
        <location evidence="1">Membrane</location>
        <topology evidence="1">Multi-pass membrane protein</topology>
    </subcellularLocation>
</comment>
<dbReference type="InterPro" id="IPR001694">
    <property type="entry name" value="NADH_UbQ_OxRdtase_su1/FPO"/>
</dbReference>
<accession>A0A1M6VKK8</accession>
<evidence type="ECO:0000256" key="4">
    <source>
        <dbReference type="ARBA" id="ARBA00023136"/>
    </source>
</evidence>
<reference evidence="8" key="1">
    <citation type="submission" date="2016-11" db="EMBL/GenBank/DDBJ databases">
        <authorList>
            <person name="Varghese N."/>
            <person name="Submissions S."/>
        </authorList>
    </citation>
    <scope>NUCLEOTIDE SEQUENCE [LARGE SCALE GENOMIC DNA]</scope>
    <source>
        <strain evidence="8">UWOS</strain>
    </source>
</reference>
<sequence>MMEIIDSKTWIEWLLTLAKLCLAFVPVLFILLLIPMERRGAGFIQDRQGPNRSYVKLPFFGKVRFFGWVQNACDGLKLFFKEQYAPANVNKVLFALAPAIPFGLTLLTPCVLPYFASLNFTFGDTVVHIPAANIDTDVGILLMFGLSSLSVFGTVLSGWASKSKFPFLGALRATATSISYEVCLGISMMGMVLLAGTFSVEGIVGWQEQHAWGIFVQPVAFFCFLLAAIAETGRPPFDVSEGDPELVAGYHTEYGAMQFGMFYMGEYGHVGINSILMAMLFLGGYSIPFMTTADIQANLGTVLAVLFGICAFLALAFLHMVYRWLRAFNKGQASNKAEINREYLLYKTIAWIAVPVFIALAIVSGLFIHPEATMVNGLPIYGIGTALGTAALQFLVLMIKTVFFCWVWIWVRWTLPRFRYDQIMHLGWKILLNIALLNLVVTAIIAKLVMGGN</sequence>
<feature type="transmembrane region" description="Helical" evidence="5">
    <location>
        <begin position="13"/>
        <end position="34"/>
    </location>
</feature>
<dbReference type="AlphaFoldDB" id="A0A1M6VKK8"/>
<feature type="transmembrane region" description="Helical" evidence="5">
    <location>
        <begin position="182"/>
        <end position="204"/>
    </location>
</feature>
<proteinExistence type="inferred from homology"/>
<keyword evidence="4 5" id="KW-0472">Membrane</keyword>
<comment type="similarity">
    <text evidence="5 6">Belongs to the complex I subunit 1 family.</text>
</comment>
<comment type="function">
    <text evidence="5">NDH-1 shuttles electrons from NADH, via FMN and iron-sulfur (Fe-S) centers, to quinones in the respiratory chain. The immediate electron acceptor for the enzyme in this species is believed to be ubiquinone. Couples the redox reaction to proton translocation (for every two electrons transferred, four hydrogen ions are translocated across the cytoplasmic membrane), and thus conserves the redox energy in a proton gradient. This subunit may bind ubiquinone.</text>
</comment>
<dbReference type="GO" id="GO:0009060">
    <property type="term" value="P:aerobic respiration"/>
    <property type="evidence" value="ECO:0007669"/>
    <property type="project" value="TreeGrafter"/>
</dbReference>
<feature type="transmembrane region" description="Helical" evidence="5">
    <location>
        <begin position="343"/>
        <end position="368"/>
    </location>
</feature>
<dbReference type="GO" id="GO:0005886">
    <property type="term" value="C:plasma membrane"/>
    <property type="evidence" value="ECO:0007669"/>
    <property type="project" value="UniProtKB-SubCell"/>
</dbReference>
<feature type="transmembrane region" description="Helical" evidence="5">
    <location>
        <begin position="299"/>
        <end position="322"/>
    </location>
</feature>
<name>A0A1M6VKK8_9BACT</name>